<dbReference type="EMBL" id="KN822972">
    <property type="protein sequence ID" value="KIO30432.1"/>
    <property type="molecule type" value="Genomic_DNA"/>
</dbReference>
<gene>
    <name evidence="2" type="ORF">M407DRAFT_242200</name>
</gene>
<sequence length="54" mass="5903">MTSILLAWTIPLAEATYTPSLTAGRPQEKGTCIEANHIPVSIPPDPTDLWLQGW</sequence>
<reference evidence="2 3" key="1">
    <citation type="submission" date="2014-04" db="EMBL/GenBank/DDBJ databases">
        <authorList>
            <consortium name="DOE Joint Genome Institute"/>
            <person name="Kuo A."/>
            <person name="Girlanda M."/>
            <person name="Perotto S."/>
            <person name="Kohler A."/>
            <person name="Nagy L.G."/>
            <person name="Floudas D."/>
            <person name="Copeland A."/>
            <person name="Barry K.W."/>
            <person name="Cichocki N."/>
            <person name="Veneault-Fourrey C."/>
            <person name="LaButti K."/>
            <person name="Lindquist E.A."/>
            <person name="Lipzen A."/>
            <person name="Lundell T."/>
            <person name="Morin E."/>
            <person name="Murat C."/>
            <person name="Sun H."/>
            <person name="Tunlid A."/>
            <person name="Henrissat B."/>
            <person name="Grigoriev I.V."/>
            <person name="Hibbett D.S."/>
            <person name="Martin F."/>
            <person name="Nordberg H.P."/>
            <person name="Cantor M.N."/>
            <person name="Hua S.X."/>
        </authorList>
    </citation>
    <scope>NUCLEOTIDE SEQUENCE [LARGE SCALE GENOMIC DNA]</scope>
    <source>
        <strain evidence="2 3">MUT 4182</strain>
    </source>
</reference>
<keyword evidence="3" id="KW-1185">Reference proteome</keyword>
<name>A0A0C3M9R4_9AGAM</name>
<evidence type="ECO:0000313" key="2">
    <source>
        <dbReference type="EMBL" id="KIO30432.1"/>
    </source>
</evidence>
<dbReference type="AlphaFoldDB" id="A0A0C3M9R4"/>
<proteinExistence type="predicted"/>
<dbReference type="HOGENOM" id="CLU_3052099_0_0_1"/>
<accession>A0A0C3M9R4</accession>
<dbReference type="Proteomes" id="UP000054248">
    <property type="component" value="Unassembled WGS sequence"/>
</dbReference>
<feature type="chain" id="PRO_5012949394" evidence="1">
    <location>
        <begin position="16"/>
        <end position="54"/>
    </location>
</feature>
<reference evidence="3" key="2">
    <citation type="submission" date="2015-01" db="EMBL/GenBank/DDBJ databases">
        <title>Evolutionary Origins and Diversification of the Mycorrhizal Mutualists.</title>
        <authorList>
            <consortium name="DOE Joint Genome Institute"/>
            <consortium name="Mycorrhizal Genomics Consortium"/>
            <person name="Kohler A."/>
            <person name="Kuo A."/>
            <person name="Nagy L.G."/>
            <person name="Floudas D."/>
            <person name="Copeland A."/>
            <person name="Barry K.W."/>
            <person name="Cichocki N."/>
            <person name="Veneault-Fourrey C."/>
            <person name="LaButti K."/>
            <person name="Lindquist E.A."/>
            <person name="Lipzen A."/>
            <person name="Lundell T."/>
            <person name="Morin E."/>
            <person name="Murat C."/>
            <person name="Riley R."/>
            <person name="Ohm R."/>
            <person name="Sun H."/>
            <person name="Tunlid A."/>
            <person name="Henrissat B."/>
            <person name="Grigoriev I.V."/>
            <person name="Hibbett D.S."/>
            <person name="Martin F."/>
        </authorList>
    </citation>
    <scope>NUCLEOTIDE SEQUENCE [LARGE SCALE GENOMIC DNA]</scope>
    <source>
        <strain evidence="3">MUT 4182</strain>
    </source>
</reference>
<evidence type="ECO:0000313" key="3">
    <source>
        <dbReference type="Proteomes" id="UP000054248"/>
    </source>
</evidence>
<feature type="signal peptide" evidence="1">
    <location>
        <begin position="1"/>
        <end position="15"/>
    </location>
</feature>
<protein>
    <submittedName>
        <fullName evidence="2">Uncharacterized protein</fullName>
    </submittedName>
</protein>
<keyword evidence="1" id="KW-0732">Signal</keyword>
<organism evidence="2 3">
    <name type="scientific">Tulasnella calospora MUT 4182</name>
    <dbReference type="NCBI Taxonomy" id="1051891"/>
    <lineage>
        <taxon>Eukaryota</taxon>
        <taxon>Fungi</taxon>
        <taxon>Dikarya</taxon>
        <taxon>Basidiomycota</taxon>
        <taxon>Agaricomycotina</taxon>
        <taxon>Agaricomycetes</taxon>
        <taxon>Cantharellales</taxon>
        <taxon>Tulasnellaceae</taxon>
        <taxon>Tulasnella</taxon>
    </lineage>
</organism>
<evidence type="ECO:0000256" key="1">
    <source>
        <dbReference type="SAM" id="SignalP"/>
    </source>
</evidence>